<dbReference type="RefSeq" id="XP_007768327.1">
    <property type="nucleotide sequence ID" value="XM_007770137.1"/>
</dbReference>
<name>A0A5M3MQV7_CONPW</name>
<evidence type="ECO:0000313" key="2">
    <source>
        <dbReference type="Proteomes" id="UP000053558"/>
    </source>
</evidence>
<reference evidence="2" key="1">
    <citation type="journal article" date="2012" name="Science">
        <title>The Paleozoic origin of enzymatic lignin decomposition reconstructed from 31 fungal genomes.</title>
        <authorList>
            <person name="Floudas D."/>
            <person name="Binder M."/>
            <person name="Riley R."/>
            <person name="Barry K."/>
            <person name="Blanchette R.A."/>
            <person name="Henrissat B."/>
            <person name="Martinez A.T."/>
            <person name="Otillar R."/>
            <person name="Spatafora J.W."/>
            <person name="Yadav J.S."/>
            <person name="Aerts A."/>
            <person name="Benoit I."/>
            <person name="Boyd A."/>
            <person name="Carlson A."/>
            <person name="Copeland A."/>
            <person name="Coutinho P.M."/>
            <person name="de Vries R.P."/>
            <person name="Ferreira P."/>
            <person name="Findley K."/>
            <person name="Foster B."/>
            <person name="Gaskell J."/>
            <person name="Glotzer D."/>
            <person name="Gorecki P."/>
            <person name="Heitman J."/>
            <person name="Hesse C."/>
            <person name="Hori C."/>
            <person name="Igarashi K."/>
            <person name="Jurgens J.A."/>
            <person name="Kallen N."/>
            <person name="Kersten P."/>
            <person name="Kohler A."/>
            <person name="Kuees U."/>
            <person name="Kumar T.K.A."/>
            <person name="Kuo A."/>
            <person name="LaButti K."/>
            <person name="Larrondo L.F."/>
            <person name="Lindquist E."/>
            <person name="Ling A."/>
            <person name="Lombard V."/>
            <person name="Lucas S."/>
            <person name="Lundell T."/>
            <person name="Martin R."/>
            <person name="McLaughlin D.J."/>
            <person name="Morgenstern I."/>
            <person name="Morin E."/>
            <person name="Murat C."/>
            <person name="Nagy L.G."/>
            <person name="Nolan M."/>
            <person name="Ohm R.A."/>
            <person name="Patyshakuliyeva A."/>
            <person name="Rokas A."/>
            <person name="Ruiz-Duenas F.J."/>
            <person name="Sabat G."/>
            <person name="Salamov A."/>
            <person name="Samejima M."/>
            <person name="Schmutz J."/>
            <person name="Slot J.C."/>
            <person name="St John F."/>
            <person name="Stenlid J."/>
            <person name="Sun H."/>
            <person name="Sun S."/>
            <person name="Syed K."/>
            <person name="Tsang A."/>
            <person name="Wiebenga A."/>
            <person name="Young D."/>
            <person name="Pisabarro A."/>
            <person name="Eastwood D.C."/>
            <person name="Martin F."/>
            <person name="Cullen D."/>
            <person name="Grigoriev I.V."/>
            <person name="Hibbett D.S."/>
        </authorList>
    </citation>
    <scope>NUCLEOTIDE SEQUENCE [LARGE SCALE GENOMIC DNA]</scope>
    <source>
        <strain evidence="2">RWD-64-598 SS2</strain>
    </source>
</reference>
<dbReference type="AlphaFoldDB" id="A0A5M3MQV7"/>
<organism evidence="1 2">
    <name type="scientific">Coniophora puteana (strain RWD-64-598)</name>
    <name type="common">Brown rot fungus</name>
    <dbReference type="NCBI Taxonomy" id="741705"/>
    <lineage>
        <taxon>Eukaryota</taxon>
        <taxon>Fungi</taxon>
        <taxon>Dikarya</taxon>
        <taxon>Basidiomycota</taxon>
        <taxon>Agaricomycotina</taxon>
        <taxon>Agaricomycetes</taxon>
        <taxon>Agaricomycetidae</taxon>
        <taxon>Boletales</taxon>
        <taxon>Coniophorineae</taxon>
        <taxon>Coniophoraceae</taxon>
        <taxon>Coniophora</taxon>
    </lineage>
</organism>
<gene>
    <name evidence="1" type="ORF">CONPUDRAFT_73186</name>
</gene>
<sequence length="410" mass="44393">MKTIAAFAPIVSLFCSLRRTLPLHHARNQSLHASRSLNVTTTGNTTGAADSLVDSLVQLVNATIPLLDDLFGASGNASGNAASKRGVGQDVQDALDGILDVILGGNMKRDSAGGDIMQILDGLFSPLKRSAEPDSSSLSARGRIPGLQARCQPSAPEARSVPWKPILKLLPYDMEGGEWVYNEVEGSGSDGDSSARERFADDSTLFHPVSYIPVSPATHEPLWVNDTGALKRSDISYLSPSLQNIIQQLGPIEAKLSIPSEVVEDLWDLWNEYQSSQSSSSGSSKRSIYYDIIAIVPPEYQDMPEGSGFVNLKRSIYSEVLEGLWDAWNTYELSTSSASSTDVYYVGDILYRLYDLYNTEESGSSGSKFKCTVIEPMTIGSERPLGGHVERDLGSELEFNGTHTLCLPSS</sequence>
<protein>
    <submittedName>
        <fullName evidence="1">Uncharacterized protein</fullName>
    </submittedName>
</protein>
<dbReference type="EMBL" id="JH711578">
    <property type="protein sequence ID" value="EIW81460.1"/>
    <property type="molecule type" value="Genomic_DNA"/>
</dbReference>
<dbReference type="KEGG" id="cput:CONPUDRAFT_73186"/>
<accession>A0A5M3MQV7</accession>
<dbReference type="GeneID" id="19209090"/>
<keyword evidence="2" id="KW-1185">Reference proteome</keyword>
<dbReference type="Proteomes" id="UP000053558">
    <property type="component" value="Unassembled WGS sequence"/>
</dbReference>
<comment type="caution">
    <text evidence="1">The sequence shown here is derived from an EMBL/GenBank/DDBJ whole genome shotgun (WGS) entry which is preliminary data.</text>
</comment>
<proteinExistence type="predicted"/>
<evidence type="ECO:0000313" key="1">
    <source>
        <dbReference type="EMBL" id="EIW81460.1"/>
    </source>
</evidence>